<evidence type="ECO:0000313" key="7">
    <source>
        <dbReference type="Proteomes" id="UP000052978"/>
    </source>
</evidence>
<dbReference type="Proteomes" id="UP000052978">
    <property type="component" value="Unassembled WGS sequence"/>
</dbReference>
<dbReference type="EMBL" id="KE162442">
    <property type="protein sequence ID" value="EPQ08270.1"/>
    <property type="molecule type" value="Genomic_DNA"/>
</dbReference>
<dbReference type="GO" id="GO:0005634">
    <property type="term" value="C:nucleus"/>
    <property type="evidence" value="ECO:0007669"/>
    <property type="project" value="UniProtKB-SubCell"/>
</dbReference>
<evidence type="ECO:0000256" key="3">
    <source>
        <dbReference type="ARBA" id="ARBA00023125"/>
    </source>
</evidence>
<evidence type="ECO:0000313" key="6">
    <source>
        <dbReference type="EMBL" id="EPQ08270.1"/>
    </source>
</evidence>
<dbReference type="Pfam" id="PF13836">
    <property type="entry name" value="DUF4195"/>
    <property type="match status" value="1"/>
</dbReference>
<sequence length="108" mass="11141">MFCALPPAADTHQVLHVLPVGVNESSLFPKRPCTSEVINVNPKKSKPSESVSGANSSAVFPSAKSLSVTSPQAMSSKEARCTKILHSGGSLSPACALSQSGSLWGMSN</sequence>
<keyword evidence="4" id="KW-0804">Transcription</keyword>
<dbReference type="InterPro" id="IPR025243">
    <property type="entry name" value="DUF4195"/>
</dbReference>
<reference evidence="6 7" key="1">
    <citation type="journal article" date="2013" name="Nat. Commun.">
        <title>Genome analysis reveals insights into physiology and longevity of the Brandt's bat Myotis brandtii.</title>
        <authorList>
            <person name="Seim I."/>
            <person name="Fang X."/>
            <person name="Xiong Z."/>
            <person name="Lobanov A.V."/>
            <person name="Huang Z."/>
            <person name="Ma S."/>
            <person name="Feng Y."/>
            <person name="Turanov A.A."/>
            <person name="Zhu Y."/>
            <person name="Lenz T.L."/>
            <person name="Gerashchenko M.V."/>
            <person name="Fan D."/>
            <person name="Hee Yim S."/>
            <person name="Yao X."/>
            <person name="Jordan D."/>
            <person name="Xiong Y."/>
            <person name="Ma Y."/>
            <person name="Lyapunov A.N."/>
            <person name="Chen G."/>
            <person name="Kulakova O.I."/>
            <person name="Sun Y."/>
            <person name="Lee S.G."/>
            <person name="Bronson R.T."/>
            <person name="Moskalev A.A."/>
            <person name="Sunyaev S.R."/>
            <person name="Zhang G."/>
            <person name="Krogh A."/>
            <person name="Wang J."/>
            <person name="Gladyshev V.N."/>
        </authorList>
    </citation>
    <scope>NUCLEOTIDE SEQUENCE [LARGE SCALE GENOMIC DNA]</scope>
</reference>
<dbReference type="eggNOG" id="KOG1721">
    <property type="taxonomic scope" value="Eukaryota"/>
</dbReference>
<gene>
    <name evidence="6" type="ORF">D623_10010441</name>
</gene>
<accession>S7MXK0</accession>
<evidence type="ECO:0000256" key="1">
    <source>
        <dbReference type="ARBA" id="ARBA00004123"/>
    </source>
</evidence>
<dbReference type="AlphaFoldDB" id="S7MXK0"/>
<keyword evidence="3" id="KW-0238">DNA-binding</keyword>
<name>S7MXK0_MYOBR</name>
<evidence type="ECO:0000259" key="5">
    <source>
        <dbReference type="Pfam" id="PF13836"/>
    </source>
</evidence>
<evidence type="ECO:0000256" key="4">
    <source>
        <dbReference type="ARBA" id="ARBA00023163"/>
    </source>
</evidence>
<protein>
    <submittedName>
        <fullName evidence="6">Zinc finger protein 280D</fullName>
    </submittedName>
</protein>
<dbReference type="GO" id="GO:0003677">
    <property type="term" value="F:DNA binding"/>
    <property type="evidence" value="ECO:0007669"/>
    <property type="project" value="UniProtKB-KW"/>
</dbReference>
<keyword evidence="7" id="KW-1185">Reference proteome</keyword>
<evidence type="ECO:0000256" key="2">
    <source>
        <dbReference type="ARBA" id="ARBA00023015"/>
    </source>
</evidence>
<keyword evidence="2" id="KW-0805">Transcription regulation</keyword>
<proteinExistence type="predicted"/>
<feature type="domain" description="DUF4195" evidence="5">
    <location>
        <begin position="20"/>
        <end position="80"/>
    </location>
</feature>
<organism evidence="6 7">
    <name type="scientific">Myotis brandtii</name>
    <name type="common">Brandt's bat</name>
    <dbReference type="NCBI Taxonomy" id="109478"/>
    <lineage>
        <taxon>Eukaryota</taxon>
        <taxon>Metazoa</taxon>
        <taxon>Chordata</taxon>
        <taxon>Craniata</taxon>
        <taxon>Vertebrata</taxon>
        <taxon>Euteleostomi</taxon>
        <taxon>Mammalia</taxon>
        <taxon>Eutheria</taxon>
        <taxon>Laurasiatheria</taxon>
        <taxon>Chiroptera</taxon>
        <taxon>Yangochiroptera</taxon>
        <taxon>Vespertilionidae</taxon>
        <taxon>Myotis</taxon>
    </lineage>
</organism>
<comment type="subcellular location">
    <subcellularLocation>
        <location evidence="1">Nucleus</location>
    </subcellularLocation>
</comment>